<dbReference type="InterPro" id="IPR036188">
    <property type="entry name" value="FAD/NAD-bd_sf"/>
</dbReference>
<evidence type="ECO:0000256" key="1">
    <source>
        <dbReference type="ARBA" id="ARBA00022630"/>
    </source>
</evidence>
<dbReference type="Proteomes" id="UP000308197">
    <property type="component" value="Unassembled WGS sequence"/>
</dbReference>
<accession>A0A5C3PS35</accession>
<dbReference type="Pfam" id="PF00743">
    <property type="entry name" value="FMO-like"/>
    <property type="match status" value="1"/>
</dbReference>
<dbReference type="GO" id="GO:0050661">
    <property type="term" value="F:NADP binding"/>
    <property type="evidence" value="ECO:0007669"/>
    <property type="project" value="InterPro"/>
</dbReference>
<dbReference type="InParanoid" id="A0A5C3PS35"/>
<keyword evidence="1" id="KW-0285">Flavoprotein</keyword>
<dbReference type="AlphaFoldDB" id="A0A5C3PS35"/>
<keyword evidence="5" id="KW-1185">Reference proteome</keyword>
<organism evidence="4 5">
    <name type="scientific">Polyporus arcularius HHB13444</name>
    <dbReference type="NCBI Taxonomy" id="1314778"/>
    <lineage>
        <taxon>Eukaryota</taxon>
        <taxon>Fungi</taxon>
        <taxon>Dikarya</taxon>
        <taxon>Basidiomycota</taxon>
        <taxon>Agaricomycotina</taxon>
        <taxon>Agaricomycetes</taxon>
        <taxon>Polyporales</taxon>
        <taxon>Polyporaceae</taxon>
        <taxon>Polyporus</taxon>
    </lineage>
</organism>
<dbReference type="InterPro" id="IPR050982">
    <property type="entry name" value="Auxin_biosynth/cation_transpt"/>
</dbReference>
<dbReference type="PANTHER" id="PTHR43539:SF68">
    <property type="entry name" value="FLAVIN-BINDING MONOOXYGENASE-LIKE PROTEIN (AFU_ORTHOLOGUE AFUA_4G09220)"/>
    <property type="match status" value="1"/>
</dbReference>
<dbReference type="Gene3D" id="3.50.50.60">
    <property type="entry name" value="FAD/NAD(P)-binding domain"/>
    <property type="match status" value="2"/>
</dbReference>
<evidence type="ECO:0000256" key="2">
    <source>
        <dbReference type="ARBA" id="ARBA00022827"/>
    </source>
</evidence>
<keyword evidence="3" id="KW-0560">Oxidoreductase</keyword>
<evidence type="ECO:0000256" key="3">
    <source>
        <dbReference type="ARBA" id="ARBA00023002"/>
    </source>
</evidence>
<evidence type="ECO:0000313" key="4">
    <source>
        <dbReference type="EMBL" id="TFK92211.1"/>
    </source>
</evidence>
<protein>
    <submittedName>
        <fullName evidence="4">FAD/NAD-P-binding domain-containing protein</fullName>
    </submittedName>
</protein>
<gene>
    <name evidence="4" type="ORF">K466DRAFT_595448</name>
</gene>
<keyword evidence="2" id="KW-0274">FAD</keyword>
<dbReference type="InterPro" id="IPR020946">
    <property type="entry name" value="Flavin_mOase-like"/>
</dbReference>
<dbReference type="SUPFAM" id="SSF51905">
    <property type="entry name" value="FAD/NAD(P)-binding domain"/>
    <property type="match status" value="2"/>
</dbReference>
<dbReference type="EMBL" id="ML211003">
    <property type="protein sequence ID" value="TFK92211.1"/>
    <property type="molecule type" value="Genomic_DNA"/>
</dbReference>
<evidence type="ECO:0000313" key="5">
    <source>
        <dbReference type="Proteomes" id="UP000308197"/>
    </source>
</evidence>
<dbReference type="GO" id="GO:0004499">
    <property type="term" value="F:N,N-dimethylaniline monooxygenase activity"/>
    <property type="evidence" value="ECO:0007669"/>
    <property type="project" value="InterPro"/>
</dbReference>
<proteinExistence type="predicted"/>
<dbReference type="GO" id="GO:0050660">
    <property type="term" value="F:flavin adenine dinucleotide binding"/>
    <property type="evidence" value="ECO:0007669"/>
    <property type="project" value="InterPro"/>
</dbReference>
<sequence length="583" mass="64456">MTADAHTVATAWLSYCSSSLCNGDIDAFTSLFLSTGWLRDLLVFSWDIRSLEGRHKISTYLSGTISAAQVTDIRLVTDIAELAPRTFAIPHTRATGVELTFRFACRNGRGRGNARLLRDIDGAYRAITVLTELADLHGHEEARVPLRESSSAFTATGDPYVLIVGAAQTGLQLAARFKRMQISAVVIERNARIGDVWRNRYPSLTLHTIKGHHSFLYEPFPADWPEFTPGDKLADWLEHYAYTQELDVWTSTVIQGQPFYQRDPGIWEVTVIRDGTEVKLRPTHLVLATGPLGRPQIPAIPKMETFSGRILHTEQYSGGSCGSYVGKRVVVVGAGGSSIDVCEDLVLHGAHSVTMIQRSPTSVLSRDYVSDMLRAGFPESVPLEIADFRWSSFPPGLLRKLMAADQQVALDAQTELHEKLRKGGFKFDIGPEGHWLHLLVKLARNGGYWIDKGGADMIADGRIAVRSGVSLQRFTKRGLVLDDGTHTQADVVIFATGYVTMRESNRELLGDEVVSQIDEVYGLDEEGELDGSYRPCGYPGLWFATGDFFVSRFMSKPLALQLKATQLGLLRHDGHRPIITPAS</sequence>
<dbReference type="STRING" id="1314778.A0A5C3PS35"/>
<reference evidence="4 5" key="1">
    <citation type="journal article" date="2019" name="Nat. Ecol. Evol.">
        <title>Megaphylogeny resolves global patterns of mushroom evolution.</title>
        <authorList>
            <person name="Varga T."/>
            <person name="Krizsan K."/>
            <person name="Foldi C."/>
            <person name="Dima B."/>
            <person name="Sanchez-Garcia M."/>
            <person name="Sanchez-Ramirez S."/>
            <person name="Szollosi G.J."/>
            <person name="Szarkandi J.G."/>
            <person name="Papp V."/>
            <person name="Albert L."/>
            <person name="Andreopoulos W."/>
            <person name="Angelini C."/>
            <person name="Antonin V."/>
            <person name="Barry K.W."/>
            <person name="Bougher N.L."/>
            <person name="Buchanan P."/>
            <person name="Buyck B."/>
            <person name="Bense V."/>
            <person name="Catcheside P."/>
            <person name="Chovatia M."/>
            <person name="Cooper J."/>
            <person name="Damon W."/>
            <person name="Desjardin D."/>
            <person name="Finy P."/>
            <person name="Geml J."/>
            <person name="Haridas S."/>
            <person name="Hughes K."/>
            <person name="Justo A."/>
            <person name="Karasinski D."/>
            <person name="Kautmanova I."/>
            <person name="Kiss B."/>
            <person name="Kocsube S."/>
            <person name="Kotiranta H."/>
            <person name="LaButti K.M."/>
            <person name="Lechner B.E."/>
            <person name="Liimatainen K."/>
            <person name="Lipzen A."/>
            <person name="Lukacs Z."/>
            <person name="Mihaltcheva S."/>
            <person name="Morgado L.N."/>
            <person name="Niskanen T."/>
            <person name="Noordeloos M.E."/>
            <person name="Ohm R.A."/>
            <person name="Ortiz-Santana B."/>
            <person name="Ovrebo C."/>
            <person name="Racz N."/>
            <person name="Riley R."/>
            <person name="Savchenko A."/>
            <person name="Shiryaev A."/>
            <person name="Soop K."/>
            <person name="Spirin V."/>
            <person name="Szebenyi C."/>
            <person name="Tomsovsky M."/>
            <person name="Tulloss R.E."/>
            <person name="Uehling J."/>
            <person name="Grigoriev I.V."/>
            <person name="Vagvolgyi C."/>
            <person name="Papp T."/>
            <person name="Martin F.M."/>
            <person name="Miettinen O."/>
            <person name="Hibbett D.S."/>
            <person name="Nagy L.G."/>
        </authorList>
    </citation>
    <scope>NUCLEOTIDE SEQUENCE [LARGE SCALE GENOMIC DNA]</scope>
    <source>
        <strain evidence="4 5">HHB13444</strain>
    </source>
</reference>
<dbReference type="PANTHER" id="PTHR43539">
    <property type="entry name" value="FLAVIN-BINDING MONOOXYGENASE-LIKE PROTEIN (AFU_ORTHOLOGUE AFUA_4G09220)"/>
    <property type="match status" value="1"/>
</dbReference>
<name>A0A5C3PS35_9APHY</name>